<dbReference type="Gene3D" id="3.40.50.150">
    <property type="entry name" value="Vaccinia Virus protein VP39"/>
    <property type="match status" value="1"/>
</dbReference>
<reference evidence="3" key="1">
    <citation type="journal article" date="2017" name="bioRxiv">
        <title>Comparative analysis of the genomes of Stylophora pistillata and Acropora digitifera provides evidence for extensive differences between species of corals.</title>
        <authorList>
            <person name="Voolstra C.R."/>
            <person name="Li Y."/>
            <person name="Liew Y.J."/>
            <person name="Baumgarten S."/>
            <person name="Zoccola D."/>
            <person name="Flot J.-F."/>
            <person name="Tambutte S."/>
            <person name="Allemand D."/>
            <person name="Aranda M."/>
        </authorList>
    </citation>
    <scope>NUCLEOTIDE SEQUENCE [LARGE SCALE GENOMIC DNA]</scope>
</reference>
<evidence type="ECO:0000313" key="3">
    <source>
        <dbReference type="Proteomes" id="UP000225706"/>
    </source>
</evidence>
<dbReference type="GO" id="GO:0008757">
    <property type="term" value="F:S-adenosylmethionine-dependent methyltransferase activity"/>
    <property type="evidence" value="ECO:0007669"/>
    <property type="project" value="InterPro"/>
</dbReference>
<proteinExistence type="predicted"/>
<dbReference type="InterPro" id="IPR013216">
    <property type="entry name" value="Methyltransf_11"/>
</dbReference>
<keyword evidence="3" id="KW-1185">Reference proteome</keyword>
<organism evidence="2 3">
    <name type="scientific">Stylophora pistillata</name>
    <name type="common">Smooth cauliflower coral</name>
    <dbReference type="NCBI Taxonomy" id="50429"/>
    <lineage>
        <taxon>Eukaryota</taxon>
        <taxon>Metazoa</taxon>
        <taxon>Cnidaria</taxon>
        <taxon>Anthozoa</taxon>
        <taxon>Hexacorallia</taxon>
        <taxon>Scleractinia</taxon>
        <taxon>Astrocoeniina</taxon>
        <taxon>Pocilloporidae</taxon>
        <taxon>Stylophora</taxon>
    </lineage>
</organism>
<dbReference type="OrthoDB" id="5946438at2759"/>
<dbReference type="SUPFAM" id="SSF53335">
    <property type="entry name" value="S-adenosyl-L-methionine-dependent methyltransferases"/>
    <property type="match status" value="1"/>
</dbReference>
<protein>
    <submittedName>
        <fullName evidence="2">Demethylmenaquinone methyltransferase</fullName>
    </submittedName>
</protein>
<dbReference type="Proteomes" id="UP000225706">
    <property type="component" value="Unassembled WGS sequence"/>
</dbReference>
<dbReference type="AlphaFoldDB" id="A0A2B4RU25"/>
<feature type="domain" description="Methyltransferase type 11" evidence="1">
    <location>
        <begin position="107"/>
        <end position="202"/>
    </location>
</feature>
<evidence type="ECO:0000259" key="1">
    <source>
        <dbReference type="Pfam" id="PF08241"/>
    </source>
</evidence>
<name>A0A2B4RU25_STYPI</name>
<dbReference type="STRING" id="50429.A0A2B4RU25"/>
<comment type="caution">
    <text evidence="2">The sequence shown here is derived from an EMBL/GenBank/DDBJ whole genome shotgun (WGS) entry which is preliminary data.</text>
</comment>
<accession>A0A2B4RU25</accession>
<sequence length="257" mass="28983">MGVCNQSLEKKGTMVKGANAGGRTKEANEICILFTSTNIASTNIVFLFAGKSTPLSFVLTSNVEMEGHGHMYNNHETFDALMDCYEKTASEYDELKELEFSEDCKILDVGAGTGLVGEELCKRKFTNLDALDASDALLKEADKKGVYKNFFVDVLGPNRRIQFCDDCYDVAIAVGVFTRNHVKAEGAMDEMARVVRPGGLVSFTIREDVMFEEEYGYEAKMEQLCREEVWKLVSKSEEDYHSKTDIRKCYFYIYQVL</sequence>
<keyword evidence="2" id="KW-0489">Methyltransferase</keyword>
<evidence type="ECO:0000313" key="2">
    <source>
        <dbReference type="EMBL" id="PFX21944.1"/>
    </source>
</evidence>
<dbReference type="EMBL" id="LSMT01000257">
    <property type="protein sequence ID" value="PFX21944.1"/>
    <property type="molecule type" value="Genomic_DNA"/>
</dbReference>
<dbReference type="PANTHER" id="PTHR43591:SF101">
    <property type="entry name" value="METHYLTRANSFERASE-LIKE PROTEIN 27"/>
    <property type="match status" value="1"/>
</dbReference>
<dbReference type="Pfam" id="PF08241">
    <property type="entry name" value="Methyltransf_11"/>
    <property type="match status" value="1"/>
</dbReference>
<dbReference type="PANTHER" id="PTHR43591">
    <property type="entry name" value="METHYLTRANSFERASE"/>
    <property type="match status" value="1"/>
</dbReference>
<dbReference type="CDD" id="cd02440">
    <property type="entry name" value="AdoMet_MTases"/>
    <property type="match status" value="1"/>
</dbReference>
<gene>
    <name evidence="2" type="primary">ubiE</name>
    <name evidence="2" type="ORF">AWC38_SpisGene13557</name>
</gene>
<dbReference type="InterPro" id="IPR029063">
    <property type="entry name" value="SAM-dependent_MTases_sf"/>
</dbReference>
<keyword evidence="2" id="KW-0808">Transferase</keyword>
<dbReference type="GO" id="GO:0032259">
    <property type="term" value="P:methylation"/>
    <property type="evidence" value="ECO:0007669"/>
    <property type="project" value="UniProtKB-KW"/>
</dbReference>